<dbReference type="InParanoid" id="A0A448YNM2"/>
<dbReference type="STRING" id="13370.A0A448YNM2"/>
<evidence type="ECO:0000256" key="1">
    <source>
        <dbReference type="SAM" id="MobiDB-lite"/>
    </source>
</evidence>
<dbReference type="Proteomes" id="UP000290900">
    <property type="component" value="Unassembled WGS sequence"/>
</dbReference>
<dbReference type="OrthoDB" id="5338458at2759"/>
<evidence type="ECO:0000313" key="3">
    <source>
        <dbReference type="EMBL" id="VEU22448.1"/>
    </source>
</evidence>
<keyword evidence="4" id="KW-1185">Reference proteome</keyword>
<proteinExistence type="predicted"/>
<dbReference type="InterPro" id="IPR021264">
    <property type="entry name" value="AFUB_079030/YDR124W-like"/>
</dbReference>
<feature type="domain" description="Subtelomeric hrmA-associated cluster protein AFUB-079030/YDR124W-like helical bundle" evidence="2">
    <location>
        <begin position="74"/>
        <end position="198"/>
    </location>
</feature>
<sequence length="359" mass="41267">MSGMDEVDSILLRIKHDSDYLSVNYGLHYYCIFHDSNYVFKREFMSTEGNEKEREETSIPSRPIKMMVINTNIEHEVNNYLFNCFEELQQIPCKLLAKQWIKLIEPRKQSTHPYNKGESTRPSWWPDDARHKEPDHLKKGERISLLINILKQFKEKEEELVNCAELVGEVKVDGTEIKRIGPMTVRKLRLLRDMFEVVNTNGSSFEVIKPGKKYSSKMYEKNRKRRAEEILKVQTQSQTNIIPLAAPIRESSDASKFTFTTPTKRQLPSFLAQNMMSSPLPPPTYDRRDRQMDASFMNESSFGSPLSLSRGTNAHDFPLNVMSSSAFNSLSNTQSLAKGKSGFESDDTIPMSASDADER</sequence>
<name>A0A448YNM2_BRENA</name>
<dbReference type="InterPro" id="IPR047092">
    <property type="entry name" value="AFUB_07903/YDR124W-like_hel"/>
</dbReference>
<dbReference type="PANTHER" id="PTHR36102:SF1">
    <property type="entry name" value="YDR124W-LIKE HELICAL BUNDLE DOMAIN-CONTAINING PROTEIN"/>
    <property type="match status" value="1"/>
</dbReference>
<evidence type="ECO:0000313" key="4">
    <source>
        <dbReference type="Proteomes" id="UP000290900"/>
    </source>
</evidence>
<dbReference type="AlphaFoldDB" id="A0A448YNM2"/>
<dbReference type="Pfam" id="PF11001">
    <property type="entry name" value="AFUB_07903_YDR124W_hel"/>
    <property type="match status" value="1"/>
</dbReference>
<accession>A0A448YNM2</accession>
<dbReference type="PANTHER" id="PTHR36102">
    <property type="entry name" value="CHROMOSOME 10, WHOLE GENOME SHOTGUN SEQUENCE"/>
    <property type="match status" value="1"/>
</dbReference>
<gene>
    <name evidence="3" type="ORF">BRENAR_LOCUS3179</name>
</gene>
<feature type="region of interest" description="Disordered" evidence="1">
    <location>
        <begin position="333"/>
        <end position="359"/>
    </location>
</feature>
<feature type="region of interest" description="Disordered" evidence="1">
    <location>
        <begin position="110"/>
        <end position="129"/>
    </location>
</feature>
<reference evidence="3 4" key="1">
    <citation type="submission" date="2018-12" db="EMBL/GenBank/DDBJ databases">
        <authorList>
            <person name="Tiukova I."/>
            <person name="Dainat J."/>
        </authorList>
    </citation>
    <scope>NUCLEOTIDE SEQUENCE [LARGE SCALE GENOMIC DNA]</scope>
</reference>
<dbReference type="EMBL" id="CAACVR010000023">
    <property type="protein sequence ID" value="VEU22448.1"/>
    <property type="molecule type" value="Genomic_DNA"/>
</dbReference>
<organism evidence="3 4">
    <name type="scientific">Brettanomyces naardenensis</name>
    <name type="common">Yeast</name>
    <dbReference type="NCBI Taxonomy" id="13370"/>
    <lineage>
        <taxon>Eukaryota</taxon>
        <taxon>Fungi</taxon>
        <taxon>Dikarya</taxon>
        <taxon>Ascomycota</taxon>
        <taxon>Saccharomycotina</taxon>
        <taxon>Pichiomycetes</taxon>
        <taxon>Pichiales</taxon>
        <taxon>Pichiaceae</taxon>
        <taxon>Brettanomyces</taxon>
    </lineage>
</organism>
<protein>
    <submittedName>
        <fullName evidence="3">DEKNAAC103602</fullName>
    </submittedName>
</protein>
<evidence type="ECO:0000259" key="2">
    <source>
        <dbReference type="Pfam" id="PF11001"/>
    </source>
</evidence>